<comment type="caution">
    <text evidence="2">The sequence shown here is derived from an EMBL/GenBank/DDBJ whole genome shotgun (WGS) entry which is preliminary data.</text>
</comment>
<dbReference type="PATRIC" id="fig|1302.21.peg.2295"/>
<name>A0A139MY80_STRGN</name>
<protein>
    <submittedName>
        <fullName evidence="2">Transcriptional regulator, MarR family</fullName>
    </submittedName>
</protein>
<dbReference type="GO" id="GO:0003700">
    <property type="term" value="F:DNA-binding transcription factor activity"/>
    <property type="evidence" value="ECO:0007669"/>
    <property type="project" value="InterPro"/>
</dbReference>
<reference evidence="2 3" key="1">
    <citation type="submission" date="2016-01" db="EMBL/GenBank/DDBJ databases">
        <title>Highly variable Streptococcus oralis are common among viridans streptococci isolated from primates.</title>
        <authorList>
            <person name="Denapaite D."/>
            <person name="Rieger M."/>
            <person name="Koendgen S."/>
            <person name="Brueckner R."/>
            <person name="Ochigava I."/>
            <person name="Kappeler P."/>
            <person name="Maetz-Rensing K."/>
            <person name="Leendertz F."/>
            <person name="Hakenbeck R."/>
        </authorList>
    </citation>
    <scope>NUCLEOTIDE SEQUENCE [LARGE SCALE GENOMIC DNA]</scope>
    <source>
        <strain evidence="2 3">DD07</strain>
    </source>
</reference>
<dbReference type="PROSITE" id="PS50995">
    <property type="entry name" value="HTH_MARR_2"/>
    <property type="match status" value="1"/>
</dbReference>
<dbReference type="SUPFAM" id="SSF46785">
    <property type="entry name" value="Winged helix' DNA-binding domain"/>
    <property type="match status" value="1"/>
</dbReference>
<proteinExistence type="predicted"/>
<evidence type="ECO:0000313" key="3">
    <source>
        <dbReference type="Proteomes" id="UP000070096"/>
    </source>
</evidence>
<dbReference type="Proteomes" id="UP000070096">
    <property type="component" value="Unassembled WGS sequence"/>
</dbReference>
<dbReference type="InterPro" id="IPR036390">
    <property type="entry name" value="WH_DNA-bd_sf"/>
</dbReference>
<accession>A0A139MY80</accession>
<evidence type="ECO:0000313" key="2">
    <source>
        <dbReference type="EMBL" id="KXT68484.1"/>
    </source>
</evidence>
<feature type="domain" description="HTH marR-type" evidence="1">
    <location>
        <begin position="1"/>
        <end position="66"/>
    </location>
</feature>
<gene>
    <name evidence="2" type="ORF">SGODD07_02075</name>
</gene>
<evidence type="ECO:0000259" key="1">
    <source>
        <dbReference type="PROSITE" id="PS50995"/>
    </source>
</evidence>
<dbReference type="EMBL" id="LQRC01000265">
    <property type="protein sequence ID" value="KXT68484.1"/>
    <property type="molecule type" value="Genomic_DNA"/>
</dbReference>
<sequence length="78" mass="9038">MEKNGSIFLEVSETDKRAKMIHLTAQSKQQLKELHDFFNEIDRCLLQGVSEEELAIFTLVMAKFHQNIEKLESEDANV</sequence>
<dbReference type="Gene3D" id="1.10.10.10">
    <property type="entry name" value="Winged helix-like DNA-binding domain superfamily/Winged helix DNA-binding domain"/>
    <property type="match status" value="1"/>
</dbReference>
<organism evidence="2 3">
    <name type="scientific">Streptococcus gordonii</name>
    <dbReference type="NCBI Taxonomy" id="1302"/>
    <lineage>
        <taxon>Bacteria</taxon>
        <taxon>Bacillati</taxon>
        <taxon>Bacillota</taxon>
        <taxon>Bacilli</taxon>
        <taxon>Lactobacillales</taxon>
        <taxon>Streptococcaceae</taxon>
        <taxon>Streptococcus</taxon>
    </lineage>
</organism>
<dbReference type="AlphaFoldDB" id="A0A139MY80"/>
<dbReference type="InterPro" id="IPR000835">
    <property type="entry name" value="HTH_MarR-typ"/>
</dbReference>
<dbReference type="InterPro" id="IPR036388">
    <property type="entry name" value="WH-like_DNA-bd_sf"/>
</dbReference>